<dbReference type="SUPFAM" id="SSF52058">
    <property type="entry name" value="L domain-like"/>
    <property type="match status" value="1"/>
</dbReference>
<evidence type="ECO:0000256" key="8">
    <source>
        <dbReference type="ARBA" id="ARBA00023170"/>
    </source>
</evidence>
<protein>
    <recommendedName>
        <fullName evidence="12">Leucine-rich repeat-containing N-terminal plant-type domain-containing protein</fullName>
    </recommendedName>
</protein>
<evidence type="ECO:0000256" key="4">
    <source>
        <dbReference type="ARBA" id="ARBA00022729"/>
    </source>
</evidence>
<keyword evidence="14" id="KW-1185">Reference proteome</keyword>
<sequence length="455" mass="49557">MEKPKPYYLWVLLTTFLFSTILILHQASGLTDPSDVVVLQDLYKSLNQPPQLVGWNLSGGDPCEDSWTGISCSGTSVMFIKLNGLDLNGSLGGNLFNLFNLKQLDVSFNHIEGEIPSSLPPNATHIDLSFNNLNQNIPFSLSSMKYLRHLNLSHNSLSGPVGNVFMGLPNLKRMDLSYNNFTGDLPSSFGSLLNLTGLYLQNNHFTGSVAFLAYLPLTDLNIQNNHFSGIVPKQFENIPNLWFGENAFQIGANYPPWSFPTDNIPTDQNVENFPKAQSNAIESYPIIIDGKQKHRRLTPGAIAFTVGGIALVATCAAALLAIRIKRSHHHKLVHSPLSIATSIGTGGMGNISGGGVAALQATSIRSIPVQPRSTCQLQKLVPLQAAGPRWRNPPNYPTLSVSGSPPNRPVHAVGSTEPCYICIYCRKWIVDVANGRNVHNIFGLALENSIRVGPL</sequence>
<feature type="chain" id="PRO_5041424319" description="Leucine-rich repeat-containing N-terminal plant-type domain-containing protein" evidence="11">
    <location>
        <begin position="30"/>
        <end position="455"/>
    </location>
</feature>
<keyword evidence="3 10" id="KW-0812">Transmembrane</keyword>
<feature type="domain" description="Leucine-rich repeat-containing N-terminal plant-type" evidence="12">
    <location>
        <begin position="33"/>
        <end position="73"/>
    </location>
</feature>
<evidence type="ECO:0000256" key="9">
    <source>
        <dbReference type="SAM" id="MobiDB-lite"/>
    </source>
</evidence>
<evidence type="ECO:0000256" key="10">
    <source>
        <dbReference type="SAM" id="Phobius"/>
    </source>
</evidence>
<keyword evidence="2" id="KW-0433">Leucine-rich repeat</keyword>
<dbReference type="PANTHER" id="PTHR48007">
    <property type="entry name" value="LEUCINE-RICH REPEAT RECEPTOR-LIKE PROTEIN KINASE PXC1"/>
    <property type="match status" value="1"/>
</dbReference>
<gene>
    <name evidence="13" type="ORF">MKW94_016601</name>
</gene>
<keyword evidence="7 10" id="KW-0472">Membrane</keyword>
<evidence type="ECO:0000256" key="5">
    <source>
        <dbReference type="ARBA" id="ARBA00022737"/>
    </source>
</evidence>
<accession>A0AA41VV64</accession>
<reference evidence="13" key="1">
    <citation type="submission" date="2022-03" db="EMBL/GenBank/DDBJ databases">
        <title>A functionally conserved STORR gene fusion in Papaver species that diverged 16.8 million years ago.</title>
        <authorList>
            <person name="Catania T."/>
        </authorList>
    </citation>
    <scope>NUCLEOTIDE SEQUENCE</scope>
    <source>
        <strain evidence="13">S-191538</strain>
    </source>
</reference>
<dbReference type="AlphaFoldDB" id="A0AA41VV64"/>
<dbReference type="InterPro" id="IPR001611">
    <property type="entry name" value="Leu-rich_rpt"/>
</dbReference>
<feature type="transmembrane region" description="Helical" evidence="10">
    <location>
        <begin position="301"/>
        <end position="322"/>
    </location>
</feature>
<evidence type="ECO:0000256" key="6">
    <source>
        <dbReference type="ARBA" id="ARBA00022989"/>
    </source>
</evidence>
<dbReference type="InterPro" id="IPR013210">
    <property type="entry name" value="LRR_N_plant-typ"/>
</dbReference>
<feature type="region of interest" description="Disordered" evidence="9">
    <location>
        <begin position="386"/>
        <end position="408"/>
    </location>
</feature>
<name>A0AA41VV64_PAPNU</name>
<dbReference type="Gene3D" id="3.80.10.10">
    <property type="entry name" value="Ribonuclease Inhibitor"/>
    <property type="match status" value="1"/>
</dbReference>
<keyword evidence="6 10" id="KW-1133">Transmembrane helix</keyword>
<evidence type="ECO:0000256" key="7">
    <source>
        <dbReference type="ARBA" id="ARBA00023136"/>
    </source>
</evidence>
<feature type="signal peptide" evidence="11">
    <location>
        <begin position="1"/>
        <end position="29"/>
    </location>
</feature>
<evidence type="ECO:0000256" key="2">
    <source>
        <dbReference type="ARBA" id="ARBA00022614"/>
    </source>
</evidence>
<keyword evidence="8" id="KW-0675">Receptor</keyword>
<evidence type="ECO:0000313" key="14">
    <source>
        <dbReference type="Proteomes" id="UP001177140"/>
    </source>
</evidence>
<dbReference type="PANTHER" id="PTHR48007:SF56">
    <property type="entry name" value="LOW QUALITY PROTEIN: PROTEIN STRUBBELIG-RECEPTOR FAMILY 2"/>
    <property type="match status" value="1"/>
</dbReference>
<dbReference type="Pfam" id="PF13855">
    <property type="entry name" value="LRR_8"/>
    <property type="match status" value="1"/>
</dbReference>
<evidence type="ECO:0000259" key="12">
    <source>
        <dbReference type="Pfam" id="PF08263"/>
    </source>
</evidence>
<dbReference type="InterPro" id="IPR046959">
    <property type="entry name" value="PRK1-6/SRF4-like"/>
</dbReference>
<comment type="caution">
    <text evidence="13">The sequence shown here is derived from an EMBL/GenBank/DDBJ whole genome shotgun (WGS) entry which is preliminary data.</text>
</comment>
<proteinExistence type="predicted"/>
<keyword evidence="5" id="KW-0677">Repeat</keyword>
<evidence type="ECO:0000256" key="1">
    <source>
        <dbReference type="ARBA" id="ARBA00004370"/>
    </source>
</evidence>
<evidence type="ECO:0000256" key="3">
    <source>
        <dbReference type="ARBA" id="ARBA00022692"/>
    </source>
</evidence>
<dbReference type="Proteomes" id="UP001177140">
    <property type="component" value="Unassembled WGS sequence"/>
</dbReference>
<evidence type="ECO:0000313" key="13">
    <source>
        <dbReference type="EMBL" id="MCL7048067.1"/>
    </source>
</evidence>
<dbReference type="GO" id="GO:0016020">
    <property type="term" value="C:membrane"/>
    <property type="evidence" value="ECO:0007669"/>
    <property type="project" value="UniProtKB-SubCell"/>
</dbReference>
<dbReference type="Pfam" id="PF00560">
    <property type="entry name" value="LRR_1"/>
    <property type="match status" value="2"/>
</dbReference>
<dbReference type="Pfam" id="PF08263">
    <property type="entry name" value="LRRNT_2"/>
    <property type="match status" value="1"/>
</dbReference>
<organism evidence="13 14">
    <name type="scientific">Papaver nudicaule</name>
    <name type="common">Iceland poppy</name>
    <dbReference type="NCBI Taxonomy" id="74823"/>
    <lineage>
        <taxon>Eukaryota</taxon>
        <taxon>Viridiplantae</taxon>
        <taxon>Streptophyta</taxon>
        <taxon>Embryophyta</taxon>
        <taxon>Tracheophyta</taxon>
        <taxon>Spermatophyta</taxon>
        <taxon>Magnoliopsida</taxon>
        <taxon>Ranunculales</taxon>
        <taxon>Papaveraceae</taxon>
        <taxon>Papaveroideae</taxon>
        <taxon>Papaver</taxon>
    </lineage>
</organism>
<keyword evidence="4 11" id="KW-0732">Signal</keyword>
<dbReference type="EMBL" id="JAJJMA010300401">
    <property type="protein sequence ID" value="MCL7048067.1"/>
    <property type="molecule type" value="Genomic_DNA"/>
</dbReference>
<comment type="subcellular location">
    <subcellularLocation>
        <location evidence="1">Membrane</location>
    </subcellularLocation>
</comment>
<evidence type="ECO:0000256" key="11">
    <source>
        <dbReference type="SAM" id="SignalP"/>
    </source>
</evidence>
<dbReference type="InterPro" id="IPR032675">
    <property type="entry name" value="LRR_dom_sf"/>
</dbReference>
<dbReference type="FunFam" id="3.80.10.10:FF:000062">
    <property type="entry name" value="protein STRUBBELIG-RECEPTOR FAMILY 3"/>
    <property type="match status" value="1"/>
</dbReference>